<name>A0ABX1B5S8_9ACTN</name>
<protein>
    <recommendedName>
        <fullName evidence="3">SRPBCC family protein</fullName>
    </recommendedName>
</protein>
<dbReference type="Proteomes" id="UP000696294">
    <property type="component" value="Unassembled WGS sequence"/>
</dbReference>
<organism evidence="1 2">
    <name type="scientific">Nonomuraea composti</name>
    <dbReference type="NCBI Taxonomy" id="2720023"/>
    <lineage>
        <taxon>Bacteria</taxon>
        <taxon>Bacillati</taxon>
        <taxon>Actinomycetota</taxon>
        <taxon>Actinomycetes</taxon>
        <taxon>Streptosporangiales</taxon>
        <taxon>Streptosporangiaceae</taxon>
        <taxon>Nonomuraea</taxon>
    </lineage>
</organism>
<dbReference type="RefSeq" id="WP_168011202.1">
    <property type="nucleotide sequence ID" value="NZ_JAATEP010000014.1"/>
</dbReference>
<keyword evidence="2" id="KW-1185">Reference proteome</keyword>
<reference evidence="1 2" key="1">
    <citation type="submission" date="2020-03" db="EMBL/GenBank/DDBJ databases">
        <title>WGS of actinomycetes isolated from Thailand.</title>
        <authorList>
            <person name="Thawai C."/>
        </authorList>
    </citation>
    <scope>NUCLEOTIDE SEQUENCE [LARGE SCALE GENOMIC DNA]</scope>
    <source>
        <strain evidence="1 2">FMUSA5-5</strain>
    </source>
</reference>
<sequence>MGSTVEVAADGQGGSTARVTYQLTALTPEGEGPLREFAENYQDFLRSWEADIAHHL</sequence>
<evidence type="ECO:0000313" key="2">
    <source>
        <dbReference type="Proteomes" id="UP000696294"/>
    </source>
</evidence>
<comment type="caution">
    <text evidence="1">The sequence shown here is derived from an EMBL/GenBank/DDBJ whole genome shotgun (WGS) entry which is preliminary data.</text>
</comment>
<dbReference type="EMBL" id="JAATEP010000014">
    <property type="protein sequence ID" value="NJP91880.1"/>
    <property type="molecule type" value="Genomic_DNA"/>
</dbReference>
<proteinExistence type="predicted"/>
<evidence type="ECO:0008006" key="3">
    <source>
        <dbReference type="Google" id="ProtNLM"/>
    </source>
</evidence>
<evidence type="ECO:0000313" key="1">
    <source>
        <dbReference type="EMBL" id="NJP91880.1"/>
    </source>
</evidence>
<gene>
    <name evidence="1" type="ORF">HCN51_20860</name>
</gene>
<accession>A0ABX1B5S8</accession>